<reference evidence="1" key="1">
    <citation type="journal article" date="2020" name="Stud. Mycol.">
        <title>101 Dothideomycetes genomes: a test case for predicting lifestyles and emergence of pathogens.</title>
        <authorList>
            <person name="Haridas S."/>
            <person name="Albert R."/>
            <person name="Binder M."/>
            <person name="Bloem J."/>
            <person name="Labutti K."/>
            <person name="Salamov A."/>
            <person name="Andreopoulos B."/>
            <person name="Baker S."/>
            <person name="Barry K."/>
            <person name="Bills G."/>
            <person name="Bluhm B."/>
            <person name="Cannon C."/>
            <person name="Castanera R."/>
            <person name="Culley D."/>
            <person name="Daum C."/>
            <person name="Ezra D."/>
            <person name="Gonzalez J."/>
            <person name="Henrissat B."/>
            <person name="Kuo A."/>
            <person name="Liang C."/>
            <person name="Lipzen A."/>
            <person name="Lutzoni F."/>
            <person name="Magnuson J."/>
            <person name="Mondo S."/>
            <person name="Nolan M."/>
            <person name="Ohm R."/>
            <person name="Pangilinan J."/>
            <person name="Park H.-J."/>
            <person name="Ramirez L."/>
            <person name="Alfaro M."/>
            <person name="Sun H."/>
            <person name="Tritt A."/>
            <person name="Yoshinaga Y."/>
            <person name="Zwiers L.-H."/>
            <person name="Turgeon B."/>
            <person name="Goodwin S."/>
            <person name="Spatafora J."/>
            <person name="Crous P."/>
            <person name="Grigoriev I."/>
        </authorList>
    </citation>
    <scope>NUCLEOTIDE SEQUENCE</scope>
    <source>
        <strain evidence="1">CBS 130266</strain>
    </source>
</reference>
<dbReference type="Proteomes" id="UP000800235">
    <property type="component" value="Unassembled WGS sequence"/>
</dbReference>
<keyword evidence="2" id="KW-1185">Reference proteome</keyword>
<sequence>MLSDKQKAAISPLNFLLLPSEMRVLVYSFALGEAVRRPIIFHGPGHLLAARCAAKQTPYRIAFPIGLFLACKQIQAEIWAHFSKSMKLQLVLEDFYAPNWKNLKCGIAAHDPEAAPNDHPSDLFFRSLSIDLLKSITVCVDLDRRDERLDGKYLVTDMKVDWSFLLQMKALKNLRIFFSVQPIVYDEETWTEEDEKWVATCLSSLVFHGFIVNLITSVPWSVTIDWSSPAEPLEKLNYYDETKGDDVGDDEAEEYEANKKRYQFSEWDEVEQVWRIADEKVNLSTAGDPSNIYWDFRIHHGPWHVLPPERLRGLYERYVSLRGIDVVEAVEQVTVVTEAVGVGGNDAGKSGGDGDDVGVVEGQSRLRTNERKELIGRCGVASTTVGITLSHLRTKKRPEEVSLLEAVQSYKGSPIGMVWFKLEC</sequence>
<evidence type="ECO:0000313" key="2">
    <source>
        <dbReference type="Proteomes" id="UP000800235"/>
    </source>
</evidence>
<dbReference type="EMBL" id="MU007020">
    <property type="protein sequence ID" value="KAF2433579.1"/>
    <property type="molecule type" value="Genomic_DNA"/>
</dbReference>
<name>A0A9P4U0H5_9PEZI</name>
<comment type="caution">
    <text evidence="1">The sequence shown here is derived from an EMBL/GenBank/DDBJ whole genome shotgun (WGS) entry which is preliminary data.</text>
</comment>
<protein>
    <submittedName>
        <fullName evidence="1">Uncharacterized protein</fullName>
    </submittedName>
</protein>
<evidence type="ECO:0000313" key="1">
    <source>
        <dbReference type="EMBL" id="KAF2433579.1"/>
    </source>
</evidence>
<proteinExistence type="predicted"/>
<organism evidence="1 2">
    <name type="scientific">Tothia fuscella</name>
    <dbReference type="NCBI Taxonomy" id="1048955"/>
    <lineage>
        <taxon>Eukaryota</taxon>
        <taxon>Fungi</taxon>
        <taxon>Dikarya</taxon>
        <taxon>Ascomycota</taxon>
        <taxon>Pezizomycotina</taxon>
        <taxon>Dothideomycetes</taxon>
        <taxon>Pleosporomycetidae</taxon>
        <taxon>Venturiales</taxon>
        <taxon>Cylindrosympodiaceae</taxon>
        <taxon>Tothia</taxon>
    </lineage>
</organism>
<dbReference type="AlphaFoldDB" id="A0A9P4U0H5"/>
<accession>A0A9P4U0H5</accession>
<gene>
    <name evidence="1" type="ORF">EJ08DRAFT_60126</name>
</gene>